<proteinExistence type="predicted"/>
<protein>
    <submittedName>
        <fullName evidence="1">Uncharacterized protein</fullName>
    </submittedName>
</protein>
<dbReference type="RefSeq" id="WP_091356292.1">
    <property type="nucleotide sequence ID" value="NZ_AP025284.1"/>
</dbReference>
<dbReference type="STRING" id="355243.SAMN03080615_01567"/>
<name>A0A1H9GA99_9GAMM</name>
<dbReference type="EMBL" id="FOGB01000004">
    <property type="protein sequence ID" value="SEQ46980.1"/>
    <property type="molecule type" value="Genomic_DNA"/>
</dbReference>
<organism evidence="1 2">
    <name type="scientific">Amphritea atlantica</name>
    <dbReference type="NCBI Taxonomy" id="355243"/>
    <lineage>
        <taxon>Bacteria</taxon>
        <taxon>Pseudomonadati</taxon>
        <taxon>Pseudomonadota</taxon>
        <taxon>Gammaproteobacteria</taxon>
        <taxon>Oceanospirillales</taxon>
        <taxon>Oceanospirillaceae</taxon>
        <taxon>Amphritea</taxon>
    </lineage>
</organism>
<sequence length="162" mass="18677">MNNSVRIKVLDLIDSGYWKSVQWKEWADAVILKFDEPPYWVIELSIVKNSGEAISILRESLAEVHYKDDINHKSIILGYMFLRYKEKEINLKEFLTLAWQETEAEEDVGSPSNSDIFEMYEACNNSSGADEKFESIVDRVCKNFSYNAECAAKALLEVNGYK</sequence>
<gene>
    <name evidence="1" type="ORF">SAMN03080615_01567</name>
</gene>
<evidence type="ECO:0000313" key="1">
    <source>
        <dbReference type="EMBL" id="SEQ46980.1"/>
    </source>
</evidence>
<dbReference type="Proteomes" id="UP000198749">
    <property type="component" value="Unassembled WGS sequence"/>
</dbReference>
<accession>A0A1H9GA99</accession>
<evidence type="ECO:0000313" key="2">
    <source>
        <dbReference type="Proteomes" id="UP000198749"/>
    </source>
</evidence>
<keyword evidence="2" id="KW-1185">Reference proteome</keyword>
<dbReference type="AlphaFoldDB" id="A0A1H9GA99"/>
<dbReference type="OrthoDB" id="2082782at2"/>
<reference evidence="2" key="1">
    <citation type="submission" date="2016-10" db="EMBL/GenBank/DDBJ databases">
        <authorList>
            <person name="Varghese N."/>
            <person name="Submissions S."/>
        </authorList>
    </citation>
    <scope>NUCLEOTIDE SEQUENCE [LARGE SCALE GENOMIC DNA]</scope>
    <source>
        <strain evidence="2">DSM 18887</strain>
    </source>
</reference>